<reference evidence="1 2" key="2">
    <citation type="journal article" date="2021" name="Genomics">
        <title>High-quality reference genome for Clonorchis sinensis.</title>
        <authorList>
            <person name="Young N.D."/>
            <person name="Stroehlein A.J."/>
            <person name="Kinkar L."/>
            <person name="Wang T."/>
            <person name="Sohn W.M."/>
            <person name="Chang B.C.H."/>
            <person name="Kaur P."/>
            <person name="Weisz D."/>
            <person name="Dudchenko O."/>
            <person name="Aiden E.L."/>
            <person name="Korhonen P.K."/>
            <person name="Gasser R.B."/>
        </authorList>
    </citation>
    <scope>NUCLEOTIDE SEQUENCE [LARGE SCALE GENOMIC DNA]</scope>
    <source>
        <strain evidence="1">Cs-k2</strain>
    </source>
</reference>
<dbReference type="EMBL" id="NIRI02000042">
    <property type="protein sequence ID" value="KAG5451464.1"/>
    <property type="molecule type" value="Genomic_DNA"/>
</dbReference>
<organism evidence="1 2">
    <name type="scientific">Clonorchis sinensis</name>
    <name type="common">Chinese liver fluke</name>
    <dbReference type="NCBI Taxonomy" id="79923"/>
    <lineage>
        <taxon>Eukaryota</taxon>
        <taxon>Metazoa</taxon>
        <taxon>Spiralia</taxon>
        <taxon>Lophotrochozoa</taxon>
        <taxon>Platyhelminthes</taxon>
        <taxon>Trematoda</taxon>
        <taxon>Digenea</taxon>
        <taxon>Opisthorchiida</taxon>
        <taxon>Opisthorchiata</taxon>
        <taxon>Opisthorchiidae</taxon>
        <taxon>Clonorchis</taxon>
    </lineage>
</organism>
<reference evidence="1 2" key="1">
    <citation type="journal article" date="2018" name="Biotechnol. Adv.">
        <title>Improved genomic resources and new bioinformatic workflow for the carcinogenic parasite Clonorchis sinensis: Biotechnological implications.</title>
        <authorList>
            <person name="Wang D."/>
            <person name="Korhonen P.K."/>
            <person name="Gasser R.B."/>
            <person name="Young N.D."/>
        </authorList>
    </citation>
    <scope>NUCLEOTIDE SEQUENCE [LARGE SCALE GENOMIC DNA]</scope>
    <source>
        <strain evidence="1">Cs-k2</strain>
    </source>
</reference>
<dbReference type="AlphaFoldDB" id="A0A3R7FHH2"/>
<evidence type="ECO:0000313" key="2">
    <source>
        <dbReference type="Proteomes" id="UP000286415"/>
    </source>
</evidence>
<accession>A0A3R7FHH2</accession>
<sequence length="93" mass="10767">MKQAESAKHRQSRKLLTRLLKILRQPTTGFALLGGGNPPISVNPIFYLNPNWTDFDRYTHLQINLVFTGDSSESLVYDVLQRRCYPENESTLW</sequence>
<gene>
    <name evidence="1" type="ORF">CSKR_107619</name>
</gene>
<name>A0A3R7FHH2_CLOSI</name>
<comment type="caution">
    <text evidence="1">The sequence shown here is derived from an EMBL/GenBank/DDBJ whole genome shotgun (WGS) entry which is preliminary data.</text>
</comment>
<dbReference type="InParanoid" id="A0A3R7FHH2"/>
<keyword evidence="2" id="KW-1185">Reference proteome</keyword>
<dbReference type="OrthoDB" id="10485308at2759"/>
<proteinExistence type="predicted"/>
<dbReference type="Proteomes" id="UP000286415">
    <property type="component" value="Unassembled WGS sequence"/>
</dbReference>
<protein>
    <submittedName>
        <fullName evidence="1">Uncharacterized protein</fullName>
    </submittedName>
</protein>
<evidence type="ECO:0000313" key="1">
    <source>
        <dbReference type="EMBL" id="KAG5451464.1"/>
    </source>
</evidence>